<protein>
    <submittedName>
        <fullName evidence="2">Uncharacterized protein</fullName>
    </submittedName>
</protein>
<evidence type="ECO:0000313" key="2">
    <source>
        <dbReference type="EMBL" id="CAH9068539.1"/>
    </source>
</evidence>
<keyword evidence="1" id="KW-0175">Coiled coil</keyword>
<accession>A0ABN8UVP6</accession>
<evidence type="ECO:0000256" key="1">
    <source>
        <dbReference type="SAM" id="Coils"/>
    </source>
</evidence>
<comment type="caution">
    <text evidence="2">The sequence shown here is derived from an EMBL/GenBank/DDBJ whole genome shotgun (WGS) entry which is preliminary data.</text>
</comment>
<reference evidence="2 3" key="1">
    <citation type="submission" date="2022-07" db="EMBL/GenBank/DDBJ databases">
        <authorList>
            <person name="Criscuolo A."/>
        </authorList>
    </citation>
    <scope>NUCLEOTIDE SEQUENCE [LARGE SCALE GENOMIC DNA]</scope>
    <source>
        <strain evidence="3">CIP 111951</strain>
    </source>
</reference>
<sequence>MNPITGIVNSGVRYGADKLFGNQASWNFGNVAVDAFGNAIGNSIVSGLSREPRISKADQNKINRGAEKLSQNVNQALDRKLKTPISIDTPKVLLEGLNLEVGDYRHLRNPNERVEELNRLNENLNQDLEIRIADLQKVQT</sequence>
<evidence type="ECO:0000313" key="3">
    <source>
        <dbReference type="Proteomes" id="UP001152485"/>
    </source>
</evidence>
<dbReference type="EMBL" id="CAMAPD010000049">
    <property type="protein sequence ID" value="CAH9068539.1"/>
    <property type="molecule type" value="Genomic_DNA"/>
</dbReference>
<dbReference type="Proteomes" id="UP001152485">
    <property type="component" value="Unassembled WGS sequence"/>
</dbReference>
<organism evidence="2 3">
    <name type="scientific">Pseudoalteromonas holothuriae</name>
    <dbReference type="NCBI Taxonomy" id="2963714"/>
    <lineage>
        <taxon>Bacteria</taxon>
        <taxon>Pseudomonadati</taxon>
        <taxon>Pseudomonadota</taxon>
        <taxon>Gammaproteobacteria</taxon>
        <taxon>Alteromonadales</taxon>
        <taxon>Pseudoalteromonadaceae</taxon>
        <taxon>Pseudoalteromonas</taxon>
    </lineage>
</organism>
<name>A0ABN8UVP6_9GAMM</name>
<proteinExistence type="predicted"/>
<gene>
    <name evidence="2" type="ORF">PSECIP111951_04186</name>
</gene>
<feature type="coiled-coil region" evidence="1">
    <location>
        <begin position="107"/>
        <end position="134"/>
    </location>
</feature>